<keyword evidence="1" id="KW-0328">Glycosyltransferase</keyword>
<evidence type="ECO:0000313" key="8">
    <source>
        <dbReference type="EMBL" id="RLJ64985.1"/>
    </source>
</evidence>
<dbReference type="EMBL" id="RCCI01000005">
    <property type="protein sequence ID" value="RLJ64985.1"/>
    <property type="molecule type" value="Genomic_DNA"/>
</dbReference>
<dbReference type="AlphaFoldDB" id="A0A497XEM2"/>
<dbReference type="Pfam" id="PF10093">
    <property type="entry name" value="EarP"/>
    <property type="match status" value="2"/>
</dbReference>
<evidence type="ECO:0000256" key="4">
    <source>
        <dbReference type="ARBA" id="ARBA00024346"/>
    </source>
</evidence>
<evidence type="ECO:0000256" key="2">
    <source>
        <dbReference type="ARBA" id="ARBA00022679"/>
    </source>
</evidence>
<name>A0A497XEM2_9PROT</name>
<sequence>MPVSCDLFCAVVDNLGDAGVCWRLARQLAAERGWTMRLWIDDTAPLALLRPGIDPLQEQQTVDGVEIRRWNATFPATTPAQVVIEAFACELPPAYATAMAGQTRPPVWINLEYLSAEAWVTGCHGLGSPHPRLPLIKHFFFPGFTAGTGGLIRERSLTVPPAPTFRSPLTISLFCYDNPALPRLLDAWAAGKEPLECRVAEGLPRRQVEAWLGAAFAAGAEARCGSLRLCALPFVAQPEYDAVLAGCDVNFVRGEDSFVRAQWAERPFAWQIYPQADNVHHGKLDAFLNLYSEGLDGPTSSGVAQFWRSWNGMGDAGAAWPAFRAVLPALATHARTWAAQLRNQGDLAGNLAEFCETRI</sequence>
<dbReference type="PIRSF" id="PIRSF015557">
    <property type="entry name" value="UCP015557"/>
    <property type="match status" value="1"/>
</dbReference>
<evidence type="ECO:0000256" key="7">
    <source>
        <dbReference type="ARBA" id="ARBA00048472"/>
    </source>
</evidence>
<keyword evidence="2" id="KW-0808">Transferase</keyword>
<evidence type="ECO:0000256" key="6">
    <source>
        <dbReference type="ARBA" id="ARBA00030025"/>
    </source>
</evidence>
<accession>A0A497XEM2</accession>
<dbReference type="GO" id="GO:0106361">
    <property type="term" value="F:protein-arginine rhamnosyltransferase activity"/>
    <property type="evidence" value="ECO:0007669"/>
    <property type="project" value="InterPro"/>
</dbReference>
<evidence type="ECO:0000313" key="9">
    <source>
        <dbReference type="Proteomes" id="UP000268908"/>
    </source>
</evidence>
<evidence type="ECO:0000256" key="3">
    <source>
        <dbReference type="ARBA" id="ARBA00024303"/>
    </source>
</evidence>
<dbReference type="RefSeq" id="WP_121241456.1">
    <property type="nucleotide sequence ID" value="NZ_BHVV01000006.1"/>
</dbReference>
<dbReference type="NCBIfam" id="TIGR03837">
    <property type="entry name" value="efp_Arg_rhamno"/>
    <property type="match status" value="1"/>
</dbReference>
<keyword evidence="9" id="KW-1185">Reference proteome</keyword>
<dbReference type="InterPro" id="IPR016633">
    <property type="entry name" value="EarP"/>
</dbReference>
<dbReference type="OrthoDB" id="209085at2"/>
<protein>
    <recommendedName>
        <fullName evidence="5">Protein-arginine rhamnosyltransferase</fullName>
    </recommendedName>
    <alternativeName>
        <fullName evidence="6">EF-P arginine rhamnosyltransferase</fullName>
    </alternativeName>
</protein>
<comment type="catalytic activity">
    <reaction evidence="7">
        <text>dTDP-beta-L-rhamnose + L-arginyl-[protein] = N(omega)-(alpha-L-rhamnosyl)-L-arginyl-[protein] + dTDP + H(+)</text>
        <dbReference type="Rhea" id="RHEA:66692"/>
        <dbReference type="Rhea" id="RHEA-COMP:10532"/>
        <dbReference type="Rhea" id="RHEA-COMP:17096"/>
        <dbReference type="ChEBI" id="CHEBI:15378"/>
        <dbReference type="ChEBI" id="CHEBI:29965"/>
        <dbReference type="ChEBI" id="CHEBI:57510"/>
        <dbReference type="ChEBI" id="CHEBI:58369"/>
        <dbReference type="ChEBI" id="CHEBI:167445"/>
    </reaction>
    <physiologicalReaction direction="left-to-right" evidence="7">
        <dbReference type="Rhea" id="RHEA:66693"/>
    </physiologicalReaction>
</comment>
<reference evidence="8 9" key="1">
    <citation type="submission" date="2018-10" db="EMBL/GenBank/DDBJ databases">
        <title>Genomic Encyclopedia of Type Strains, Phase IV (KMG-IV): sequencing the most valuable type-strain genomes for metagenomic binning, comparative biology and taxonomic classification.</title>
        <authorList>
            <person name="Goeker M."/>
        </authorList>
    </citation>
    <scope>NUCLEOTIDE SEQUENCE [LARGE SCALE GENOMIC DNA]</scope>
    <source>
        <strain evidence="8 9">DSM 26916</strain>
    </source>
</reference>
<gene>
    <name evidence="8" type="ORF">DFR35_1638</name>
</gene>
<evidence type="ECO:0000256" key="5">
    <source>
        <dbReference type="ARBA" id="ARBA00024416"/>
    </source>
</evidence>
<proteinExistence type="inferred from homology"/>
<comment type="function">
    <text evidence="3">Protein-arginine rhamnosyltransferase that catalyzes the transfer of a single rhamnose to elongation factor P (EF-P) on 'Lys-32', a modification required for EF-P-dependent rescue of polyproline stalled ribosomes.</text>
</comment>
<dbReference type="Proteomes" id="UP000268908">
    <property type="component" value="Unassembled WGS sequence"/>
</dbReference>
<organism evidence="8 9">
    <name type="scientific">Sulfurisoma sediminicola</name>
    <dbReference type="NCBI Taxonomy" id="1381557"/>
    <lineage>
        <taxon>Bacteria</taxon>
        <taxon>Pseudomonadati</taxon>
        <taxon>Pseudomonadota</taxon>
        <taxon>Betaproteobacteria</taxon>
        <taxon>Nitrosomonadales</taxon>
        <taxon>Sterolibacteriaceae</taxon>
        <taxon>Sulfurisoma</taxon>
    </lineage>
</organism>
<comment type="similarity">
    <text evidence="4">Belongs to the glycosyltransferase 104 family.</text>
</comment>
<evidence type="ECO:0000256" key="1">
    <source>
        <dbReference type="ARBA" id="ARBA00022676"/>
    </source>
</evidence>
<comment type="caution">
    <text evidence="8">The sequence shown here is derived from an EMBL/GenBank/DDBJ whole genome shotgun (WGS) entry which is preliminary data.</text>
</comment>